<dbReference type="Proteomes" id="UP000320948">
    <property type="component" value="Unassembled WGS sequence"/>
</dbReference>
<dbReference type="AlphaFoldDB" id="A0A6N4R263"/>
<gene>
    <name evidence="1" type="ORF">DI628_01155</name>
</gene>
<evidence type="ECO:0000313" key="2">
    <source>
        <dbReference type="Proteomes" id="UP000320948"/>
    </source>
</evidence>
<proteinExistence type="predicted"/>
<name>A0A6N4R263_BLAVI</name>
<accession>A0A6N4R263</accession>
<sequence>MMYDKLFASMILPVQPEFAADGAVIRLEEVVAEVAEVGAGESFFGGYAEDFLADLGLDMLEQAPEAAARKAKIQG</sequence>
<organism evidence="1 2">
    <name type="scientific">Blastochloris viridis</name>
    <name type="common">Rhodopseudomonas viridis</name>
    <dbReference type="NCBI Taxonomy" id="1079"/>
    <lineage>
        <taxon>Bacteria</taxon>
        <taxon>Pseudomonadati</taxon>
        <taxon>Pseudomonadota</taxon>
        <taxon>Alphaproteobacteria</taxon>
        <taxon>Hyphomicrobiales</taxon>
        <taxon>Blastochloridaceae</taxon>
        <taxon>Blastochloris</taxon>
    </lineage>
</organism>
<reference evidence="1 2" key="1">
    <citation type="journal article" date="2017" name="Nat. Commun.">
        <title>In situ click chemistry generation of cyclooxygenase-2 inhibitors.</title>
        <authorList>
            <person name="Bhardwaj A."/>
            <person name="Kaur J."/>
            <person name="Wuest M."/>
            <person name="Wuest F."/>
        </authorList>
    </citation>
    <scope>NUCLEOTIDE SEQUENCE [LARGE SCALE GENOMIC DNA]</scope>
    <source>
        <strain evidence="1">S2_018_000_R2_106</strain>
    </source>
</reference>
<protein>
    <submittedName>
        <fullName evidence="1">Uncharacterized protein</fullName>
    </submittedName>
</protein>
<evidence type="ECO:0000313" key="1">
    <source>
        <dbReference type="EMBL" id="TKW61266.1"/>
    </source>
</evidence>
<comment type="caution">
    <text evidence="1">The sequence shown here is derived from an EMBL/GenBank/DDBJ whole genome shotgun (WGS) entry which is preliminary data.</text>
</comment>
<dbReference type="EMBL" id="VAFM01000001">
    <property type="protein sequence ID" value="TKW61266.1"/>
    <property type="molecule type" value="Genomic_DNA"/>
</dbReference>